<sequence>MLRETHLSRISSPNLVSCMKIKRSNDTFVFTYFYFTLSRR</sequence>
<reference evidence="1" key="1">
    <citation type="submission" date="2022-03" db="EMBL/GenBank/DDBJ databases">
        <authorList>
            <person name="Sayadi A."/>
        </authorList>
    </citation>
    <scope>NUCLEOTIDE SEQUENCE</scope>
</reference>
<protein>
    <submittedName>
        <fullName evidence="1">Uncharacterized protein</fullName>
    </submittedName>
</protein>
<comment type="caution">
    <text evidence="1">The sequence shown here is derived from an EMBL/GenBank/DDBJ whole genome shotgun (WGS) entry which is preliminary data.</text>
</comment>
<accession>A0A9P0P618</accession>
<evidence type="ECO:0000313" key="1">
    <source>
        <dbReference type="EMBL" id="CAH1968438.1"/>
    </source>
</evidence>
<keyword evidence="2" id="KW-1185">Reference proteome</keyword>
<gene>
    <name evidence="1" type="ORF">ACAOBT_LOCUS7842</name>
</gene>
<dbReference type="EMBL" id="CAKOFQ010006752">
    <property type="protein sequence ID" value="CAH1968438.1"/>
    <property type="molecule type" value="Genomic_DNA"/>
</dbReference>
<name>A0A9P0P618_ACAOB</name>
<dbReference type="AlphaFoldDB" id="A0A9P0P618"/>
<proteinExistence type="predicted"/>
<dbReference type="Proteomes" id="UP001152888">
    <property type="component" value="Unassembled WGS sequence"/>
</dbReference>
<organism evidence="1 2">
    <name type="scientific">Acanthoscelides obtectus</name>
    <name type="common">Bean weevil</name>
    <name type="synonym">Bruchus obtectus</name>
    <dbReference type="NCBI Taxonomy" id="200917"/>
    <lineage>
        <taxon>Eukaryota</taxon>
        <taxon>Metazoa</taxon>
        <taxon>Ecdysozoa</taxon>
        <taxon>Arthropoda</taxon>
        <taxon>Hexapoda</taxon>
        <taxon>Insecta</taxon>
        <taxon>Pterygota</taxon>
        <taxon>Neoptera</taxon>
        <taxon>Endopterygota</taxon>
        <taxon>Coleoptera</taxon>
        <taxon>Polyphaga</taxon>
        <taxon>Cucujiformia</taxon>
        <taxon>Chrysomeloidea</taxon>
        <taxon>Chrysomelidae</taxon>
        <taxon>Bruchinae</taxon>
        <taxon>Bruchini</taxon>
        <taxon>Acanthoscelides</taxon>
    </lineage>
</organism>
<evidence type="ECO:0000313" key="2">
    <source>
        <dbReference type="Proteomes" id="UP001152888"/>
    </source>
</evidence>
<dbReference type="OrthoDB" id="6758898at2759"/>